<sequence>MISERIVLLAVLTAGMYGLSTLMKDGAFIFPFGLYKAGLFLVAIVLLIANRKRIGLKEVTLILWTAFLAVSSKFVMQLIFAERDFEREMNTMVSFSSWFFLGFVLFFFFWQMLLAFEDDTMYRWLQIANALAMMACLMMNLFEWLIVPTWMWLMSLFLSKAENPMHKSMAGLAGFVIVSSWCSALYFGKEAILGNL</sequence>
<dbReference type="RefSeq" id="WP_144332858.1">
    <property type="nucleotide sequence ID" value="NZ_VLPL01000004.1"/>
</dbReference>
<keyword evidence="3" id="KW-1185">Reference proteome</keyword>
<feature type="transmembrane region" description="Helical" evidence="1">
    <location>
        <begin position="92"/>
        <end position="115"/>
    </location>
</feature>
<dbReference type="OrthoDB" id="9553672at2"/>
<feature type="transmembrane region" description="Helical" evidence="1">
    <location>
        <begin position="61"/>
        <end position="80"/>
    </location>
</feature>
<organism evidence="2 3">
    <name type="scientific">Fluviicola chungangensis</name>
    <dbReference type="NCBI Taxonomy" id="2597671"/>
    <lineage>
        <taxon>Bacteria</taxon>
        <taxon>Pseudomonadati</taxon>
        <taxon>Bacteroidota</taxon>
        <taxon>Flavobacteriia</taxon>
        <taxon>Flavobacteriales</taxon>
        <taxon>Crocinitomicaceae</taxon>
        <taxon>Fluviicola</taxon>
    </lineage>
</organism>
<keyword evidence="1" id="KW-0472">Membrane</keyword>
<protein>
    <submittedName>
        <fullName evidence="2">Uncharacterized protein</fullName>
    </submittedName>
</protein>
<dbReference type="Proteomes" id="UP000316008">
    <property type="component" value="Unassembled WGS sequence"/>
</dbReference>
<reference evidence="2 3" key="1">
    <citation type="submission" date="2019-07" db="EMBL/GenBank/DDBJ databases">
        <authorList>
            <person name="Huq M.A."/>
        </authorList>
    </citation>
    <scope>NUCLEOTIDE SEQUENCE [LARGE SCALE GENOMIC DNA]</scope>
    <source>
        <strain evidence="2 3">MAH-3</strain>
    </source>
</reference>
<gene>
    <name evidence="2" type="ORF">FO442_09080</name>
</gene>
<feature type="transmembrane region" description="Helical" evidence="1">
    <location>
        <begin position="167"/>
        <end position="187"/>
    </location>
</feature>
<dbReference type="AlphaFoldDB" id="A0A556MXS8"/>
<evidence type="ECO:0000313" key="2">
    <source>
        <dbReference type="EMBL" id="TSJ44744.1"/>
    </source>
</evidence>
<keyword evidence="1" id="KW-1133">Transmembrane helix</keyword>
<feature type="transmembrane region" description="Helical" evidence="1">
    <location>
        <begin position="127"/>
        <end position="147"/>
    </location>
</feature>
<accession>A0A556MXS8</accession>
<evidence type="ECO:0000313" key="3">
    <source>
        <dbReference type="Proteomes" id="UP000316008"/>
    </source>
</evidence>
<proteinExistence type="predicted"/>
<feature type="transmembrane region" description="Helical" evidence="1">
    <location>
        <begin position="28"/>
        <end position="49"/>
    </location>
</feature>
<keyword evidence="1" id="KW-0812">Transmembrane</keyword>
<dbReference type="EMBL" id="VLPL01000004">
    <property type="protein sequence ID" value="TSJ44744.1"/>
    <property type="molecule type" value="Genomic_DNA"/>
</dbReference>
<evidence type="ECO:0000256" key="1">
    <source>
        <dbReference type="SAM" id="Phobius"/>
    </source>
</evidence>
<name>A0A556MXS8_9FLAO</name>
<comment type="caution">
    <text evidence="2">The sequence shown here is derived from an EMBL/GenBank/DDBJ whole genome shotgun (WGS) entry which is preliminary data.</text>
</comment>